<reference evidence="1" key="1">
    <citation type="submission" date="2023-08" db="EMBL/GenBank/DDBJ databases">
        <title>Chromosome-level Genome Assembly of mud carp (Cirrhinus molitorella).</title>
        <authorList>
            <person name="Liu H."/>
        </authorList>
    </citation>
    <scope>NUCLEOTIDE SEQUENCE</scope>
    <source>
        <strain evidence="1">Prfri</strain>
        <tissue evidence="1">Muscle</tissue>
    </source>
</reference>
<accession>A0AA88PY60</accession>
<evidence type="ECO:0000313" key="2">
    <source>
        <dbReference type="Proteomes" id="UP001187343"/>
    </source>
</evidence>
<sequence length="92" mass="10017">MIRVDSIGALPFSDKSSTAHNPYGQTASLHILGLSSTTRPCSEDAVGVLRDRSYATASALFARNLCNLSLKAVRRWRPLGLDDLRVTVETLD</sequence>
<dbReference type="EMBL" id="JAUYZG010000009">
    <property type="protein sequence ID" value="KAK2898285.1"/>
    <property type="molecule type" value="Genomic_DNA"/>
</dbReference>
<proteinExistence type="predicted"/>
<protein>
    <submittedName>
        <fullName evidence="1">Uncharacterized protein</fullName>
    </submittedName>
</protein>
<gene>
    <name evidence="1" type="ORF">Q8A67_009703</name>
</gene>
<organism evidence="1 2">
    <name type="scientific">Cirrhinus molitorella</name>
    <name type="common">mud carp</name>
    <dbReference type="NCBI Taxonomy" id="172907"/>
    <lineage>
        <taxon>Eukaryota</taxon>
        <taxon>Metazoa</taxon>
        <taxon>Chordata</taxon>
        <taxon>Craniata</taxon>
        <taxon>Vertebrata</taxon>
        <taxon>Euteleostomi</taxon>
        <taxon>Actinopterygii</taxon>
        <taxon>Neopterygii</taxon>
        <taxon>Teleostei</taxon>
        <taxon>Ostariophysi</taxon>
        <taxon>Cypriniformes</taxon>
        <taxon>Cyprinidae</taxon>
        <taxon>Labeoninae</taxon>
        <taxon>Labeonini</taxon>
        <taxon>Cirrhinus</taxon>
    </lineage>
</organism>
<dbReference type="Proteomes" id="UP001187343">
    <property type="component" value="Unassembled WGS sequence"/>
</dbReference>
<comment type="caution">
    <text evidence="1">The sequence shown here is derived from an EMBL/GenBank/DDBJ whole genome shotgun (WGS) entry which is preliminary data.</text>
</comment>
<keyword evidence="2" id="KW-1185">Reference proteome</keyword>
<evidence type="ECO:0000313" key="1">
    <source>
        <dbReference type="EMBL" id="KAK2898285.1"/>
    </source>
</evidence>
<name>A0AA88PY60_9TELE</name>
<dbReference type="AlphaFoldDB" id="A0AA88PY60"/>